<comment type="caution">
    <text evidence="1">The sequence shown here is derived from an EMBL/GenBank/DDBJ whole genome shotgun (WGS) entry which is preliminary data.</text>
</comment>
<gene>
    <name evidence="1" type="ORF">QVD17_27124</name>
</gene>
<dbReference type="AlphaFoldDB" id="A0AAD8K8J2"/>
<name>A0AAD8K8J2_TARER</name>
<keyword evidence="2" id="KW-1185">Reference proteome</keyword>
<protein>
    <submittedName>
        <fullName evidence="1">Uncharacterized protein</fullName>
    </submittedName>
</protein>
<accession>A0AAD8K8J2</accession>
<dbReference type="EMBL" id="JAUHHV010000007">
    <property type="protein sequence ID" value="KAK1417988.1"/>
    <property type="molecule type" value="Genomic_DNA"/>
</dbReference>
<dbReference type="Proteomes" id="UP001229421">
    <property type="component" value="Unassembled WGS sequence"/>
</dbReference>
<sequence>MDEIGFSYQKHGKVGIGTESICTESSLSDVVSLSLAHTHLFIHVNVLDIIIVNHYITLFHSFIHFFPPFQISTFYSSFQLQISYKSFFLSFIRNSSSAVV</sequence>
<evidence type="ECO:0000313" key="2">
    <source>
        <dbReference type="Proteomes" id="UP001229421"/>
    </source>
</evidence>
<reference evidence="1" key="1">
    <citation type="journal article" date="2023" name="bioRxiv">
        <title>Improved chromosome-level genome assembly for marigold (Tagetes erecta).</title>
        <authorList>
            <person name="Jiang F."/>
            <person name="Yuan L."/>
            <person name="Wang S."/>
            <person name="Wang H."/>
            <person name="Xu D."/>
            <person name="Wang A."/>
            <person name="Fan W."/>
        </authorList>
    </citation>
    <scope>NUCLEOTIDE SEQUENCE</scope>
    <source>
        <strain evidence="1">WSJ</strain>
        <tissue evidence="1">Leaf</tissue>
    </source>
</reference>
<evidence type="ECO:0000313" key="1">
    <source>
        <dbReference type="EMBL" id="KAK1417988.1"/>
    </source>
</evidence>
<proteinExistence type="predicted"/>
<organism evidence="1 2">
    <name type="scientific">Tagetes erecta</name>
    <name type="common">African marigold</name>
    <dbReference type="NCBI Taxonomy" id="13708"/>
    <lineage>
        <taxon>Eukaryota</taxon>
        <taxon>Viridiplantae</taxon>
        <taxon>Streptophyta</taxon>
        <taxon>Embryophyta</taxon>
        <taxon>Tracheophyta</taxon>
        <taxon>Spermatophyta</taxon>
        <taxon>Magnoliopsida</taxon>
        <taxon>eudicotyledons</taxon>
        <taxon>Gunneridae</taxon>
        <taxon>Pentapetalae</taxon>
        <taxon>asterids</taxon>
        <taxon>campanulids</taxon>
        <taxon>Asterales</taxon>
        <taxon>Asteraceae</taxon>
        <taxon>Asteroideae</taxon>
        <taxon>Heliantheae alliance</taxon>
        <taxon>Tageteae</taxon>
        <taxon>Tagetes</taxon>
    </lineage>
</organism>